<evidence type="ECO:0000313" key="2">
    <source>
        <dbReference type="Proteomes" id="UP000008237"/>
    </source>
</evidence>
<accession>E2BSZ6</accession>
<dbReference type="OMA" id="HFSHGAI"/>
<dbReference type="STRING" id="610380.E2BSZ6"/>
<proteinExistence type="predicted"/>
<dbReference type="AlphaFoldDB" id="E2BSZ6"/>
<dbReference type="Pfam" id="PF11901">
    <property type="entry name" value="DM9"/>
    <property type="match status" value="1"/>
</dbReference>
<dbReference type="InterPro" id="IPR006616">
    <property type="entry name" value="DM9_repeat"/>
</dbReference>
<dbReference type="SMART" id="SM00696">
    <property type="entry name" value="DM9"/>
    <property type="match status" value="2"/>
</dbReference>
<dbReference type="PANTHER" id="PTHR31649:SF10">
    <property type="entry name" value="IP19903P-RELATED"/>
    <property type="match status" value="1"/>
</dbReference>
<dbReference type="Proteomes" id="UP000008237">
    <property type="component" value="Unassembled WGS sequence"/>
</dbReference>
<dbReference type="EMBL" id="GL450313">
    <property type="protein sequence ID" value="EFN81184.1"/>
    <property type="molecule type" value="Genomic_DNA"/>
</dbReference>
<evidence type="ECO:0000313" key="1">
    <source>
        <dbReference type="EMBL" id="EFN81184.1"/>
    </source>
</evidence>
<sequence>MSFKDFRARLAKLWLFSPILNVPMPMKKKKKKKKTRGTVRCTRTWIDFVPLIVKSPQPYRWVNRVGTQSLPDTAVQGGRDTDGSTIFVGRAFHEGDMLPAKVIPEKGVAYVCHGGEEHPKHSYEVLCQGEFAWQFASNGEVPADAVVGGQTSDGEPLYIGRVLHSGSQTIGKVQPSHGCLYIPYDGEELSFKDYEVLVIH</sequence>
<reference evidence="1 2" key="1">
    <citation type="journal article" date="2010" name="Science">
        <title>Genomic comparison of the ants Camponotus floridanus and Harpegnathos saltator.</title>
        <authorList>
            <person name="Bonasio R."/>
            <person name="Zhang G."/>
            <person name="Ye C."/>
            <person name="Mutti N.S."/>
            <person name="Fang X."/>
            <person name="Qin N."/>
            <person name="Donahue G."/>
            <person name="Yang P."/>
            <person name="Li Q."/>
            <person name="Li C."/>
            <person name="Zhang P."/>
            <person name="Huang Z."/>
            <person name="Berger S.L."/>
            <person name="Reinberg D."/>
            <person name="Wang J."/>
            <person name="Liebig J."/>
        </authorList>
    </citation>
    <scope>NUCLEOTIDE SEQUENCE [LARGE SCALE GENOMIC DNA]</scope>
    <source>
        <strain evidence="1 2">R22 G/1</strain>
    </source>
</reference>
<gene>
    <name evidence="1" type="ORF">EAI_13116</name>
</gene>
<keyword evidence="2" id="KW-1185">Reference proteome</keyword>
<dbReference type="OrthoDB" id="1925699at2759"/>
<dbReference type="PANTHER" id="PTHR31649">
    <property type="entry name" value="AGAP009604-PA"/>
    <property type="match status" value="1"/>
</dbReference>
<organism evidence="2">
    <name type="scientific">Harpegnathos saltator</name>
    <name type="common">Jerdon's jumping ant</name>
    <dbReference type="NCBI Taxonomy" id="610380"/>
    <lineage>
        <taxon>Eukaryota</taxon>
        <taxon>Metazoa</taxon>
        <taxon>Ecdysozoa</taxon>
        <taxon>Arthropoda</taxon>
        <taxon>Hexapoda</taxon>
        <taxon>Insecta</taxon>
        <taxon>Pterygota</taxon>
        <taxon>Neoptera</taxon>
        <taxon>Endopterygota</taxon>
        <taxon>Hymenoptera</taxon>
        <taxon>Apocrita</taxon>
        <taxon>Aculeata</taxon>
        <taxon>Formicoidea</taxon>
        <taxon>Formicidae</taxon>
        <taxon>Ponerinae</taxon>
        <taxon>Ponerini</taxon>
        <taxon>Harpegnathos</taxon>
    </lineage>
</organism>
<name>E2BSZ6_HARSA</name>
<protein>
    <submittedName>
        <fullName evidence="1">Uncharacterized protein</fullName>
    </submittedName>
</protein>
<dbReference type="InParanoid" id="E2BSZ6"/>